<dbReference type="InterPro" id="IPR010852">
    <property type="entry name" value="ABATE"/>
</dbReference>
<dbReference type="Proteomes" id="UP001225356">
    <property type="component" value="Unassembled WGS sequence"/>
</dbReference>
<keyword evidence="3" id="KW-1185">Reference proteome</keyword>
<comment type="caution">
    <text evidence="2">The sequence shown here is derived from an EMBL/GenBank/DDBJ whole genome shotgun (WGS) entry which is preliminary data.</text>
</comment>
<proteinExistence type="predicted"/>
<dbReference type="Gene3D" id="1.10.3300.10">
    <property type="entry name" value="Jann2411-like domain"/>
    <property type="match status" value="1"/>
</dbReference>
<feature type="domain" description="Zinc finger CGNR" evidence="1">
    <location>
        <begin position="149"/>
        <end position="189"/>
    </location>
</feature>
<evidence type="ECO:0000259" key="1">
    <source>
        <dbReference type="Pfam" id="PF11706"/>
    </source>
</evidence>
<gene>
    <name evidence="2" type="ORF">J2853_005202</name>
</gene>
<dbReference type="Pfam" id="PF11706">
    <property type="entry name" value="zf-CGNR"/>
    <property type="match status" value="1"/>
</dbReference>
<evidence type="ECO:0000313" key="2">
    <source>
        <dbReference type="EMBL" id="MDP9845991.1"/>
    </source>
</evidence>
<dbReference type="RefSeq" id="WP_307562080.1">
    <property type="nucleotide sequence ID" value="NZ_JAUSQU010000001.1"/>
</dbReference>
<dbReference type="PANTHER" id="PTHR35525">
    <property type="entry name" value="BLL6575 PROTEIN"/>
    <property type="match status" value="1"/>
</dbReference>
<organism evidence="2 3">
    <name type="scientific">Streptosporangium lutulentum</name>
    <dbReference type="NCBI Taxonomy" id="1461250"/>
    <lineage>
        <taxon>Bacteria</taxon>
        <taxon>Bacillati</taxon>
        <taxon>Actinomycetota</taxon>
        <taxon>Actinomycetes</taxon>
        <taxon>Streptosporangiales</taxon>
        <taxon>Streptosporangiaceae</taxon>
        <taxon>Streptosporangium</taxon>
    </lineage>
</organism>
<dbReference type="InterPro" id="IPR021005">
    <property type="entry name" value="Znf_CGNR"/>
</dbReference>
<dbReference type="PANTHER" id="PTHR35525:SF3">
    <property type="entry name" value="BLL6575 PROTEIN"/>
    <property type="match status" value="1"/>
</dbReference>
<dbReference type="InterPro" id="IPR023286">
    <property type="entry name" value="ABATE_dom_sf"/>
</dbReference>
<dbReference type="Pfam" id="PF07336">
    <property type="entry name" value="ABATE"/>
    <property type="match status" value="1"/>
</dbReference>
<reference evidence="2 3" key="1">
    <citation type="submission" date="2023-07" db="EMBL/GenBank/DDBJ databases">
        <title>Sequencing the genomes of 1000 actinobacteria strains.</title>
        <authorList>
            <person name="Klenk H.-P."/>
        </authorList>
    </citation>
    <scope>NUCLEOTIDE SEQUENCE [LARGE SCALE GENOMIC DNA]</scope>
    <source>
        <strain evidence="2 3">DSM 46740</strain>
    </source>
</reference>
<accession>A0ABT9QHY6</accession>
<evidence type="ECO:0000313" key="3">
    <source>
        <dbReference type="Proteomes" id="UP001225356"/>
    </source>
</evidence>
<protein>
    <submittedName>
        <fullName evidence="2">RNA-binding Zn ribbon-like protein</fullName>
    </submittedName>
</protein>
<dbReference type="EMBL" id="JAUSQU010000001">
    <property type="protein sequence ID" value="MDP9845991.1"/>
    <property type="molecule type" value="Genomic_DNA"/>
</dbReference>
<sequence length="198" mass="21473">MVNASDSGRDAREVFRLDNETLAFRFTATVSSRRADPFERLTTPERLDLWLDANGLRLGSKTACAADLAAAHALREAVYRAGKAVADRRRPDPADIAAVNAAVRQGRAYLELGEESARWRSDGPAPVGDALALIAENAIQILGGHDRQRVKACEGPGCGGLYLDTSRGGNRRWCSMNTCGNRAKKAAMRVPRRQTPPT</sequence>
<name>A0ABT9QHY6_9ACTN</name>
<dbReference type="SUPFAM" id="SSF160904">
    <property type="entry name" value="Jann2411-like"/>
    <property type="match status" value="1"/>
</dbReference>